<evidence type="ECO:0000313" key="21">
    <source>
        <dbReference type="Proteomes" id="UP001153737"/>
    </source>
</evidence>
<keyword evidence="7" id="KW-0479">Metal-binding</keyword>
<dbReference type="OrthoDB" id="1701437at2759"/>
<evidence type="ECO:0000256" key="8">
    <source>
        <dbReference type="ARBA" id="ARBA00022771"/>
    </source>
</evidence>
<comment type="pathway">
    <text evidence="2">Protein modification; protein ubiquitination.</text>
</comment>
<comment type="similarity">
    <text evidence="3">Belongs to the pex2/pex10/pex12 family.</text>
</comment>
<keyword evidence="9" id="KW-0833">Ubl conjugation pathway</keyword>
<organism evidence="20 21">
    <name type="scientific">Phaedon cochleariae</name>
    <name type="common">Mustard beetle</name>
    <dbReference type="NCBI Taxonomy" id="80249"/>
    <lineage>
        <taxon>Eukaryota</taxon>
        <taxon>Metazoa</taxon>
        <taxon>Ecdysozoa</taxon>
        <taxon>Arthropoda</taxon>
        <taxon>Hexapoda</taxon>
        <taxon>Insecta</taxon>
        <taxon>Pterygota</taxon>
        <taxon>Neoptera</taxon>
        <taxon>Endopterygota</taxon>
        <taxon>Coleoptera</taxon>
        <taxon>Polyphaga</taxon>
        <taxon>Cucujiformia</taxon>
        <taxon>Chrysomeloidea</taxon>
        <taxon>Chrysomelidae</taxon>
        <taxon>Chrysomelinae</taxon>
        <taxon>Chrysomelini</taxon>
        <taxon>Phaedon</taxon>
    </lineage>
</organism>
<evidence type="ECO:0000256" key="5">
    <source>
        <dbReference type="ARBA" id="ARBA00022679"/>
    </source>
</evidence>
<evidence type="ECO:0000256" key="15">
    <source>
        <dbReference type="ARBA" id="ARBA00032511"/>
    </source>
</evidence>
<keyword evidence="8 18" id="KW-0863">Zinc-finger</keyword>
<comment type="catalytic activity">
    <reaction evidence="16">
        <text>[E2 ubiquitin-conjugating enzyme]-S-ubiquitinyl-L-cysteine + [acceptor protein]-L-cysteine = [E2 ubiquitin-conjugating enzyme]-L-cysteine + [acceptor protein]-S-ubiquitinyl-L-cysteine.</text>
        <dbReference type="EC" id="2.3.2.36"/>
    </reaction>
</comment>
<protein>
    <recommendedName>
        <fullName evidence="17">RING-type E3 ubiquitin transferase (cysteine targeting)</fullName>
        <ecNumber evidence="17">2.3.2.36</ecNumber>
    </recommendedName>
    <alternativeName>
        <fullName evidence="15">Peroxin-2</fullName>
    </alternativeName>
</protein>
<proteinExistence type="inferred from homology"/>
<dbReference type="InterPro" id="IPR017907">
    <property type="entry name" value="Znf_RING_CS"/>
</dbReference>
<keyword evidence="6" id="KW-0812">Transmembrane</keyword>
<evidence type="ECO:0000256" key="17">
    <source>
        <dbReference type="ARBA" id="ARBA00034523"/>
    </source>
</evidence>
<dbReference type="Pfam" id="PF04757">
    <property type="entry name" value="Pex2_Pex12"/>
    <property type="match status" value="1"/>
</dbReference>
<keyword evidence="13" id="KW-0472">Membrane</keyword>
<dbReference type="EC" id="2.3.2.36" evidence="17"/>
<comment type="subcellular location">
    <subcellularLocation>
        <location evidence="1">Peroxisome membrane</location>
        <topology evidence="1">Multi-pass membrane protein</topology>
    </subcellularLocation>
</comment>
<evidence type="ECO:0000256" key="14">
    <source>
        <dbReference type="ARBA" id="ARBA00023140"/>
    </source>
</evidence>
<evidence type="ECO:0000313" key="20">
    <source>
        <dbReference type="EMBL" id="CAH1117919.1"/>
    </source>
</evidence>
<keyword evidence="12" id="KW-1133">Transmembrane helix</keyword>
<keyword evidence="5" id="KW-0808">Transferase</keyword>
<dbReference type="GO" id="GO:0016558">
    <property type="term" value="P:protein import into peroxisome matrix"/>
    <property type="evidence" value="ECO:0007669"/>
    <property type="project" value="InterPro"/>
</dbReference>
<reference evidence="20" key="2">
    <citation type="submission" date="2022-10" db="EMBL/GenBank/DDBJ databases">
        <authorList>
            <consortium name="ENA_rothamsted_submissions"/>
            <consortium name="culmorum"/>
            <person name="King R."/>
        </authorList>
    </citation>
    <scope>NUCLEOTIDE SEQUENCE</scope>
</reference>
<evidence type="ECO:0000256" key="4">
    <source>
        <dbReference type="ARBA" id="ARBA00022448"/>
    </source>
</evidence>
<dbReference type="PANTHER" id="PTHR48178">
    <property type="entry name" value="PEROXISOME BIOGENESIS FACTOR 2"/>
    <property type="match status" value="1"/>
</dbReference>
<dbReference type="InterPro" id="IPR025654">
    <property type="entry name" value="PEX2/10"/>
</dbReference>
<keyword evidence="14" id="KW-0576">Peroxisome</keyword>
<dbReference type="InterPro" id="IPR006845">
    <property type="entry name" value="Pex_N"/>
</dbReference>
<dbReference type="GO" id="GO:0008270">
    <property type="term" value="F:zinc ion binding"/>
    <property type="evidence" value="ECO:0007669"/>
    <property type="project" value="UniProtKB-KW"/>
</dbReference>
<evidence type="ECO:0000256" key="7">
    <source>
        <dbReference type="ARBA" id="ARBA00022723"/>
    </source>
</evidence>
<dbReference type="GO" id="GO:0005778">
    <property type="term" value="C:peroxisomal membrane"/>
    <property type="evidence" value="ECO:0007669"/>
    <property type="project" value="UniProtKB-SubCell"/>
</dbReference>
<dbReference type="PROSITE" id="PS50089">
    <property type="entry name" value="ZF_RING_2"/>
    <property type="match status" value="1"/>
</dbReference>
<evidence type="ECO:0000256" key="10">
    <source>
        <dbReference type="ARBA" id="ARBA00022833"/>
    </source>
</evidence>
<dbReference type="InterPro" id="IPR013083">
    <property type="entry name" value="Znf_RING/FYVE/PHD"/>
</dbReference>
<evidence type="ECO:0000256" key="9">
    <source>
        <dbReference type="ARBA" id="ARBA00022786"/>
    </source>
</evidence>
<keyword evidence="10" id="KW-0862">Zinc</keyword>
<dbReference type="Proteomes" id="UP001153737">
    <property type="component" value="Chromosome 10"/>
</dbReference>
<dbReference type="PROSITE" id="PS00518">
    <property type="entry name" value="ZF_RING_1"/>
    <property type="match status" value="1"/>
</dbReference>
<keyword evidence="11" id="KW-0653">Protein transport</keyword>
<evidence type="ECO:0000256" key="18">
    <source>
        <dbReference type="PROSITE-ProRule" id="PRU00175"/>
    </source>
</evidence>
<evidence type="ECO:0000256" key="13">
    <source>
        <dbReference type="ARBA" id="ARBA00023136"/>
    </source>
</evidence>
<dbReference type="GO" id="GO:0061630">
    <property type="term" value="F:ubiquitin protein ligase activity"/>
    <property type="evidence" value="ECO:0007669"/>
    <property type="project" value="UniProtKB-EC"/>
</dbReference>
<dbReference type="PANTHER" id="PTHR48178:SF1">
    <property type="entry name" value="PEROXISOME BIOGENESIS FACTOR 2"/>
    <property type="match status" value="1"/>
</dbReference>
<name>A0A9P0GNZ3_PHACE</name>
<evidence type="ECO:0000256" key="6">
    <source>
        <dbReference type="ARBA" id="ARBA00022692"/>
    </source>
</evidence>
<dbReference type="SMART" id="SM00184">
    <property type="entry name" value="RING"/>
    <property type="match status" value="1"/>
</dbReference>
<dbReference type="SUPFAM" id="SSF57850">
    <property type="entry name" value="RING/U-box"/>
    <property type="match status" value="1"/>
</dbReference>
<keyword evidence="4" id="KW-0813">Transport</keyword>
<gene>
    <name evidence="20" type="ORF">PHAECO_LOCUS1598</name>
</gene>
<dbReference type="Gene3D" id="3.30.40.10">
    <property type="entry name" value="Zinc/RING finger domain, C3HC4 (zinc finger)"/>
    <property type="match status" value="1"/>
</dbReference>
<evidence type="ECO:0000256" key="12">
    <source>
        <dbReference type="ARBA" id="ARBA00022989"/>
    </source>
</evidence>
<keyword evidence="21" id="KW-1185">Reference proteome</keyword>
<evidence type="ECO:0000256" key="1">
    <source>
        <dbReference type="ARBA" id="ARBA00004585"/>
    </source>
</evidence>
<dbReference type="EMBL" id="OU896716">
    <property type="protein sequence ID" value="CAH1117919.1"/>
    <property type="molecule type" value="Genomic_DNA"/>
</dbReference>
<reference evidence="20" key="1">
    <citation type="submission" date="2022-01" db="EMBL/GenBank/DDBJ databases">
        <authorList>
            <person name="King R."/>
        </authorList>
    </citation>
    <scope>NUCLEOTIDE SEQUENCE</scope>
</reference>
<sequence>MGKTNLLRVTQMNAVYLDKEIFKTLYQLFIDSTRNLPPGFIAPYEPELKLLLHLALLHSSLCKEGSTFGQQLLSIRYHKINSAQKILYLIANCFEYVKNKLEFTAPSHNINNTIFKIYTVIKLLDFINLSIFLRNGVKPLLLERILCLNQVYATDNVQRQYESKYLARELLWNGFIELLVFILPLINYHKIKRAIRNINPFHVKTKYSVVANRSMTMHSKCAYCGENPILPHHMGCSHIFCYVCLKGNQVADSKFECPACEHNNPNLLCDRVTIM</sequence>
<evidence type="ECO:0000256" key="11">
    <source>
        <dbReference type="ARBA" id="ARBA00022927"/>
    </source>
</evidence>
<evidence type="ECO:0000256" key="2">
    <source>
        <dbReference type="ARBA" id="ARBA00004906"/>
    </source>
</evidence>
<evidence type="ECO:0000256" key="3">
    <source>
        <dbReference type="ARBA" id="ARBA00008704"/>
    </source>
</evidence>
<evidence type="ECO:0000256" key="16">
    <source>
        <dbReference type="ARBA" id="ARBA00034438"/>
    </source>
</evidence>
<evidence type="ECO:0000259" key="19">
    <source>
        <dbReference type="PROSITE" id="PS50089"/>
    </source>
</evidence>
<accession>A0A9P0GNZ3</accession>
<dbReference type="InterPro" id="IPR001841">
    <property type="entry name" value="Znf_RING"/>
</dbReference>
<feature type="domain" description="RING-type" evidence="19">
    <location>
        <begin position="221"/>
        <end position="261"/>
    </location>
</feature>
<dbReference type="AlphaFoldDB" id="A0A9P0GNZ3"/>